<dbReference type="PANTHER" id="PTHR38479">
    <property type="entry name" value="LMO0824 PROTEIN"/>
    <property type="match status" value="1"/>
</dbReference>
<organism evidence="1 2">
    <name type="scientific">Pedococcus cremeus</name>
    <dbReference type="NCBI Taxonomy" id="587636"/>
    <lineage>
        <taxon>Bacteria</taxon>
        <taxon>Bacillati</taxon>
        <taxon>Actinomycetota</taxon>
        <taxon>Actinomycetes</taxon>
        <taxon>Micrococcales</taxon>
        <taxon>Intrasporangiaceae</taxon>
        <taxon>Pedococcus</taxon>
    </lineage>
</organism>
<gene>
    <name evidence="1" type="ORF">SAMN05216199_0689</name>
</gene>
<protein>
    <submittedName>
        <fullName evidence="1">Winged helix DNA-binding domain-containing protein</fullName>
    </submittedName>
</protein>
<dbReference type="EMBL" id="FOHB01000001">
    <property type="protein sequence ID" value="SER61732.1"/>
    <property type="molecule type" value="Genomic_DNA"/>
</dbReference>
<dbReference type="InterPro" id="IPR009351">
    <property type="entry name" value="AlkZ-like"/>
</dbReference>
<evidence type="ECO:0000313" key="2">
    <source>
        <dbReference type="Proteomes" id="UP000199019"/>
    </source>
</evidence>
<dbReference type="PANTHER" id="PTHR38479:SF2">
    <property type="entry name" value="WINGED HELIX DNA-BINDING DOMAIN-CONTAINING PROTEIN"/>
    <property type="match status" value="1"/>
</dbReference>
<reference evidence="2" key="1">
    <citation type="submission" date="2016-10" db="EMBL/GenBank/DDBJ databases">
        <authorList>
            <person name="Varghese N."/>
            <person name="Submissions S."/>
        </authorList>
    </citation>
    <scope>NUCLEOTIDE SEQUENCE [LARGE SCALE GENOMIC DNA]</scope>
    <source>
        <strain evidence="2">CGMCC 1.6963</strain>
    </source>
</reference>
<dbReference type="Pfam" id="PF06224">
    <property type="entry name" value="AlkZ-like"/>
    <property type="match status" value="1"/>
</dbReference>
<dbReference type="AlphaFoldDB" id="A0A1H9QMP4"/>
<keyword evidence="2" id="KW-1185">Reference proteome</keyword>
<proteinExistence type="predicted"/>
<name>A0A1H9QMP4_9MICO</name>
<dbReference type="STRING" id="587636.SAMN05216199_0689"/>
<sequence length="376" mass="40920">MDRSRVLRRRLATQRLSSAPLPSAADVVRLLTCVQSQERDHAFFSLGLRSRAATYAAVRAELDKGTFVRTHILRPTWHFVAAEDLRWVLAATSERVIRGMAGRHAQVGLDDPRHVGRSLDVLTELLSGRSFPTRAEIAAEFDRHGGLPARGEQLSHLVLLAELRGLVCSGPMRGVHHTYALVDEVVPPSPAIDREEALARLAQRFFAGHGPAAVKDFTRWASLTIADATAAIAACGSAVEQVDVDGVPHWYDPTVPSRTTAARAAYLLPVYDEAVLTYPTTGFAVADGHPNVGGVDPFWAPVVVDNTDVGLWKRTVGNGTVAVEVRLAPSTSDEQRALVRGGAERLAAFVEKELVYTEAEGRPKLWREGRGLRAAR</sequence>
<dbReference type="GO" id="GO:0003677">
    <property type="term" value="F:DNA binding"/>
    <property type="evidence" value="ECO:0007669"/>
    <property type="project" value="UniProtKB-KW"/>
</dbReference>
<keyword evidence="1" id="KW-0238">DNA-binding</keyword>
<dbReference type="RefSeq" id="WP_177180219.1">
    <property type="nucleotide sequence ID" value="NZ_FOHB01000001.1"/>
</dbReference>
<accession>A0A1H9QMP4</accession>
<evidence type="ECO:0000313" key="1">
    <source>
        <dbReference type="EMBL" id="SER61732.1"/>
    </source>
</evidence>
<dbReference type="Proteomes" id="UP000199019">
    <property type="component" value="Unassembled WGS sequence"/>
</dbReference>